<organism evidence="3 4">
    <name type="scientific">Nocardioides psychrotolerans</name>
    <dbReference type="NCBI Taxonomy" id="1005945"/>
    <lineage>
        <taxon>Bacteria</taxon>
        <taxon>Bacillati</taxon>
        <taxon>Actinomycetota</taxon>
        <taxon>Actinomycetes</taxon>
        <taxon>Propionibacteriales</taxon>
        <taxon>Nocardioidaceae</taxon>
        <taxon>Nocardioides</taxon>
    </lineage>
</organism>
<feature type="transmembrane region" description="Helical" evidence="2">
    <location>
        <begin position="37"/>
        <end position="60"/>
    </location>
</feature>
<feature type="compositionally biased region" description="Low complexity" evidence="1">
    <location>
        <begin position="237"/>
        <end position="246"/>
    </location>
</feature>
<dbReference type="Proteomes" id="UP000198649">
    <property type="component" value="Unassembled WGS sequence"/>
</dbReference>
<accession>A0A1I3GQD2</accession>
<dbReference type="STRING" id="1005945.SAMN05216561_106226"/>
<keyword evidence="2" id="KW-0472">Membrane</keyword>
<dbReference type="RefSeq" id="WP_091112587.1">
    <property type="nucleotide sequence ID" value="NZ_BKAF01000044.1"/>
</dbReference>
<keyword evidence="4" id="KW-1185">Reference proteome</keyword>
<keyword evidence="2" id="KW-1133">Transmembrane helix</keyword>
<protein>
    <submittedName>
        <fullName evidence="3">Uncharacterized protein</fullName>
    </submittedName>
</protein>
<keyword evidence="2" id="KW-0812">Transmembrane</keyword>
<reference evidence="3 4" key="1">
    <citation type="submission" date="2016-10" db="EMBL/GenBank/DDBJ databases">
        <authorList>
            <person name="de Groot N.N."/>
        </authorList>
    </citation>
    <scope>NUCLEOTIDE SEQUENCE [LARGE SCALE GENOMIC DNA]</scope>
    <source>
        <strain evidence="3 4">CGMCC 1.11156</strain>
    </source>
</reference>
<name>A0A1I3GQD2_9ACTN</name>
<feature type="region of interest" description="Disordered" evidence="1">
    <location>
        <begin position="182"/>
        <end position="246"/>
    </location>
</feature>
<dbReference type="AlphaFoldDB" id="A0A1I3GQD2"/>
<dbReference type="EMBL" id="FOQG01000006">
    <property type="protein sequence ID" value="SFI25551.1"/>
    <property type="molecule type" value="Genomic_DNA"/>
</dbReference>
<feature type="transmembrane region" description="Helical" evidence="2">
    <location>
        <begin position="141"/>
        <end position="159"/>
    </location>
</feature>
<evidence type="ECO:0000256" key="2">
    <source>
        <dbReference type="SAM" id="Phobius"/>
    </source>
</evidence>
<sequence>MIGARRDPPPSRSANAFGRRRPLAAAEWEQANRLGMLLLHALIGLMAGLLILFNGTAATFDQYGDWMRLTTGGLAFVGGAVLVAGLAWRSTSILLEMVGLTILALWTLTMAGGFVLASLSAGVLIIEWPWHAFSDMPAERLYPIVLYLGLFLMTSLHLWTASRLRLLALAARHRAAGSQRLLEPTAGMARPGQQRVSAAPGSASSMAKQPSIEGLAGRRPLDRDAAAEGPAVDLLSRSRSSGPRRP</sequence>
<evidence type="ECO:0000313" key="3">
    <source>
        <dbReference type="EMBL" id="SFI25551.1"/>
    </source>
</evidence>
<evidence type="ECO:0000313" key="4">
    <source>
        <dbReference type="Proteomes" id="UP000198649"/>
    </source>
</evidence>
<gene>
    <name evidence="3" type="ORF">SAMN05216561_106226</name>
</gene>
<evidence type="ECO:0000256" key="1">
    <source>
        <dbReference type="SAM" id="MobiDB-lite"/>
    </source>
</evidence>
<dbReference type="OrthoDB" id="10015343at2"/>
<feature type="transmembrane region" description="Helical" evidence="2">
    <location>
        <begin position="100"/>
        <end position="126"/>
    </location>
</feature>
<proteinExistence type="predicted"/>
<feature type="transmembrane region" description="Helical" evidence="2">
    <location>
        <begin position="66"/>
        <end position="88"/>
    </location>
</feature>